<dbReference type="CDD" id="cd00093">
    <property type="entry name" value="HTH_XRE"/>
    <property type="match status" value="1"/>
</dbReference>
<gene>
    <name evidence="3" type="ORF">H9701_09790</name>
</gene>
<organism evidence="3 4">
    <name type="scientific">Candidatus Intestinimonas pullistercoris</name>
    <dbReference type="NCBI Taxonomy" id="2838623"/>
    <lineage>
        <taxon>Bacteria</taxon>
        <taxon>Bacillati</taxon>
        <taxon>Bacillota</taxon>
        <taxon>Clostridia</taxon>
        <taxon>Eubacteriales</taxon>
        <taxon>Intestinimonas</taxon>
    </lineage>
</organism>
<evidence type="ECO:0000259" key="2">
    <source>
        <dbReference type="PROSITE" id="PS50943"/>
    </source>
</evidence>
<dbReference type="PANTHER" id="PTHR46558">
    <property type="entry name" value="TRACRIPTIONAL REGULATORY PROTEIN-RELATED-RELATED"/>
    <property type="match status" value="1"/>
</dbReference>
<name>A0A9D2P3P9_9FIRM</name>
<accession>A0A9D2P3P9</accession>
<dbReference type="SUPFAM" id="SSF47413">
    <property type="entry name" value="lambda repressor-like DNA-binding domains"/>
    <property type="match status" value="1"/>
</dbReference>
<dbReference type="PROSITE" id="PS50943">
    <property type="entry name" value="HTH_CROC1"/>
    <property type="match status" value="1"/>
</dbReference>
<dbReference type="InterPro" id="IPR001387">
    <property type="entry name" value="Cro/C1-type_HTH"/>
</dbReference>
<dbReference type="EMBL" id="DWWJ01000184">
    <property type="protein sequence ID" value="HJC41823.1"/>
    <property type="molecule type" value="Genomic_DNA"/>
</dbReference>
<dbReference type="Proteomes" id="UP000823882">
    <property type="component" value="Unassembled WGS sequence"/>
</dbReference>
<proteinExistence type="predicted"/>
<dbReference type="Gene3D" id="1.10.260.40">
    <property type="entry name" value="lambda repressor-like DNA-binding domains"/>
    <property type="match status" value="1"/>
</dbReference>
<evidence type="ECO:0000313" key="4">
    <source>
        <dbReference type="Proteomes" id="UP000823882"/>
    </source>
</evidence>
<evidence type="ECO:0000256" key="1">
    <source>
        <dbReference type="ARBA" id="ARBA00023125"/>
    </source>
</evidence>
<reference evidence="3" key="2">
    <citation type="submission" date="2021-04" db="EMBL/GenBank/DDBJ databases">
        <authorList>
            <person name="Gilroy R."/>
        </authorList>
    </citation>
    <scope>NUCLEOTIDE SEQUENCE</scope>
    <source>
        <strain evidence="3">CHK186-1790</strain>
    </source>
</reference>
<dbReference type="PANTHER" id="PTHR46558:SF11">
    <property type="entry name" value="HTH-TYPE TRANSCRIPTIONAL REGULATOR XRE"/>
    <property type="match status" value="1"/>
</dbReference>
<reference evidence="3" key="1">
    <citation type="journal article" date="2021" name="PeerJ">
        <title>Extensive microbial diversity within the chicken gut microbiome revealed by metagenomics and culture.</title>
        <authorList>
            <person name="Gilroy R."/>
            <person name="Ravi A."/>
            <person name="Getino M."/>
            <person name="Pursley I."/>
            <person name="Horton D.L."/>
            <person name="Alikhan N.F."/>
            <person name="Baker D."/>
            <person name="Gharbi K."/>
            <person name="Hall N."/>
            <person name="Watson M."/>
            <person name="Adriaenssens E.M."/>
            <person name="Foster-Nyarko E."/>
            <person name="Jarju S."/>
            <person name="Secka A."/>
            <person name="Antonio M."/>
            <person name="Oren A."/>
            <person name="Chaudhuri R.R."/>
            <person name="La Ragione R."/>
            <person name="Hildebrand F."/>
            <person name="Pallen M.J."/>
        </authorList>
    </citation>
    <scope>NUCLEOTIDE SEQUENCE</scope>
    <source>
        <strain evidence="3">CHK186-1790</strain>
    </source>
</reference>
<evidence type="ECO:0000313" key="3">
    <source>
        <dbReference type="EMBL" id="HJC41823.1"/>
    </source>
</evidence>
<comment type="caution">
    <text evidence="3">The sequence shown here is derived from an EMBL/GenBank/DDBJ whole genome shotgun (WGS) entry which is preliminary data.</text>
</comment>
<sequence length="68" mass="7803">MSEGFLERLKRLRKARKLSQERLAEAIGISYSAYRRYESGERDMPLTVAVRLADLFQVSLDELAGRKG</sequence>
<keyword evidence="1" id="KW-0238">DNA-binding</keyword>
<dbReference type="InterPro" id="IPR010982">
    <property type="entry name" value="Lambda_DNA-bd_dom_sf"/>
</dbReference>
<dbReference type="AlphaFoldDB" id="A0A9D2P3P9"/>
<protein>
    <submittedName>
        <fullName evidence="3">Helix-turn-helix domain-containing protein</fullName>
    </submittedName>
</protein>
<dbReference type="Pfam" id="PF01381">
    <property type="entry name" value="HTH_3"/>
    <property type="match status" value="1"/>
</dbReference>
<dbReference type="SMART" id="SM00530">
    <property type="entry name" value="HTH_XRE"/>
    <property type="match status" value="1"/>
</dbReference>
<feature type="domain" description="HTH cro/C1-type" evidence="2">
    <location>
        <begin position="9"/>
        <end position="63"/>
    </location>
</feature>
<dbReference type="GO" id="GO:0003677">
    <property type="term" value="F:DNA binding"/>
    <property type="evidence" value="ECO:0007669"/>
    <property type="project" value="UniProtKB-KW"/>
</dbReference>